<dbReference type="CDD" id="cd10433">
    <property type="entry name" value="YccA_like"/>
    <property type="match status" value="1"/>
</dbReference>
<comment type="caution">
    <text evidence="1">The sequence shown here is derived from an EMBL/GenBank/DDBJ whole genome shotgun (WGS) entry which is preliminary data.</text>
</comment>
<protein>
    <submittedName>
        <fullName evidence="1">Bax inhibitor-1/YccA family protein</fullName>
    </submittedName>
</protein>
<gene>
    <name evidence="1" type="ORF">ABVT43_18900</name>
</gene>
<dbReference type="PANTHER" id="PTHR23291:SF115">
    <property type="entry name" value="MODULATOR OF FTSH PROTEASE YCCA"/>
    <property type="match status" value="1"/>
</dbReference>
<sequence length="220" mass="23719">MQPNSPVIERTHGRSIEINKVLKNTYMLLGATISFSALVAYFAAVMNLPHPGFIITLVGFYGLLFVIHKTQNSASSIFWVFALTGFMGYTLGPIVGMLSNTAPQILVQALAGTGLIFFGLSAWVLLSKKDFSFLSGAIAAGFWVLIIAVIASLIFDISGLSLAISAGFMIFSSMIILYQTSEIVRGGETNYVMATVTLFVSLYNIFVSLLNLLMAFGGDD</sequence>
<organism evidence="1 2">
    <name type="scientific">Aliikangiella maris</name>
    <dbReference type="NCBI Taxonomy" id="3162458"/>
    <lineage>
        <taxon>Bacteria</taxon>
        <taxon>Pseudomonadati</taxon>
        <taxon>Pseudomonadota</taxon>
        <taxon>Gammaproteobacteria</taxon>
        <taxon>Oceanospirillales</taxon>
        <taxon>Pleioneaceae</taxon>
        <taxon>Aliikangiella</taxon>
    </lineage>
</organism>
<dbReference type="PANTHER" id="PTHR23291">
    <property type="entry name" value="BAX INHIBITOR-RELATED"/>
    <property type="match status" value="1"/>
</dbReference>
<evidence type="ECO:0000313" key="1">
    <source>
        <dbReference type="EMBL" id="MET1257220.1"/>
    </source>
</evidence>
<evidence type="ECO:0000313" key="2">
    <source>
        <dbReference type="Proteomes" id="UP001548189"/>
    </source>
</evidence>
<dbReference type="Proteomes" id="UP001548189">
    <property type="component" value="Unassembled WGS sequence"/>
</dbReference>
<dbReference type="InterPro" id="IPR006214">
    <property type="entry name" value="Bax_inhibitor_1-related"/>
</dbReference>
<keyword evidence="2" id="KW-1185">Reference proteome</keyword>
<dbReference type="Pfam" id="PF01027">
    <property type="entry name" value="Bax1-I"/>
    <property type="match status" value="1"/>
</dbReference>
<reference evidence="1 2" key="1">
    <citation type="submission" date="2024-06" db="EMBL/GenBank/DDBJ databases">
        <authorList>
            <person name="Li F."/>
        </authorList>
    </citation>
    <scope>NUCLEOTIDE SEQUENCE [LARGE SCALE GENOMIC DNA]</scope>
    <source>
        <strain evidence="1 2">GXAS 311</strain>
    </source>
</reference>
<accession>A0ABV2BZ60</accession>
<name>A0ABV2BZ60_9GAMM</name>
<proteinExistence type="predicted"/>
<dbReference type="EMBL" id="JBEVCJ010000040">
    <property type="protein sequence ID" value="MET1257220.1"/>
    <property type="molecule type" value="Genomic_DNA"/>
</dbReference>